<dbReference type="Pfam" id="PF00589">
    <property type="entry name" value="Phage_integrase"/>
    <property type="match status" value="1"/>
</dbReference>
<keyword evidence="2" id="KW-0233">DNA recombination</keyword>
<name>A0A1I3RQ56_9EURY</name>
<dbReference type="SUPFAM" id="SSF56349">
    <property type="entry name" value="DNA breaking-rejoining enzymes"/>
    <property type="match status" value="1"/>
</dbReference>
<dbReference type="GO" id="GO:0006310">
    <property type="term" value="P:DNA recombination"/>
    <property type="evidence" value="ECO:0007669"/>
    <property type="project" value="UniProtKB-KW"/>
</dbReference>
<dbReference type="GO" id="GO:0015074">
    <property type="term" value="P:DNA integration"/>
    <property type="evidence" value="ECO:0007669"/>
    <property type="project" value="InterPro"/>
</dbReference>
<dbReference type="OrthoDB" id="330648at2157"/>
<dbReference type="GO" id="GO:0003677">
    <property type="term" value="F:DNA binding"/>
    <property type="evidence" value="ECO:0007669"/>
    <property type="project" value="UniProtKB-KW"/>
</dbReference>
<dbReference type="Gene3D" id="1.10.443.10">
    <property type="entry name" value="Intergrase catalytic core"/>
    <property type="match status" value="1"/>
</dbReference>
<dbReference type="InterPro" id="IPR010998">
    <property type="entry name" value="Integrase_recombinase_N"/>
</dbReference>
<accession>A0A1I3RQ56</accession>
<organism evidence="4 5">
    <name type="scientific">Natronobacterium gregoryi</name>
    <dbReference type="NCBI Taxonomy" id="44930"/>
    <lineage>
        <taxon>Archaea</taxon>
        <taxon>Methanobacteriati</taxon>
        <taxon>Methanobacteriota</taxon>
        <taxon>Stenosarchaea group</taxon>
        <taxon>Halobacteria</taxon>
        <taxon>Halobacteriales</taxon>
        <taxon>Natrialbaceae</taxon>
        <taxon>Natronobacterium</taxon>
    </lineage>
</organism>
<dbReference type="AlphaFoldDB" id="A0A1I3RQ56"/>
<evidence type="ECO:0000313" key="4">
    <source>
        <dbReference type="EMBL" id="SFJ48703.1"/>
    </source>
</evidence>
<dbReference type="InterPro" id="IPR013762">
    <property type="entry name" value="Integrase-like_cat_sf"/>
</dbReference>
<dbReference type="Gene3D" id="1.10.150.130">
    <property type="match status" value="1"/>
</dbReference>
<dbReference type="EMBL" id="FORO01000033">
    <property type="protein sequence ID" value="SFJ48703.1"/>
    <property type="molecule type" value="Genomic_DNA"/>
</dbReference>
<sequence>MSQEANSRFEWPEKFASANTLAVPRKSQEQLNLREQQRYADFRRNLFKWMVTEGKNPRAGDGYSLSSLSEHSSRLDQFLRWLWNHEGRFTVRVTQDHADDYLETVLRESDYSKNHKRKTVNTLQILFKYKAREQYGDHDWDPVTKFREPSTPRNFTDYLRPPELDKIKSAALSYGSVPPRNQLSEDELDFWQAEIAQRFGKPKAELDEEDWMRANSYKIPSLVSISCDVGFRPCEVNRSRLGWFRKETKEMVIPKNESSKNEGNWECYLSDESVELLERWEEERELYDEYENTNAVWLTREGNPYTAQSLRDLMRRLFEEAGMSTEERELGWYLIRRGAGTIIGKQGVLPVMEQLRIKRVSTAKRYVKTSEETLREAVNSY</sequence>
<gene>
    <name evidence="4" type="ORF">SAMN05443661_13339</name>
</gene>
<keyword evidence="1" id="KW-0238">DNA-binding</keyword>
<evidence type="ECO:0000256" key="2">
    <source>
        <dbReference type="ARBA" id="ARBA00023172"/>
    </source>
</evidence>
<evidence type="ECO:0000313" key="5">
    <source>
        <dbReference type="Proteomes" id="UP000182829"/>
    </source>
</evidence>
<dbReference type="GeneID" id="14208475"/>
<dbReference type="Proteomes" id="UP000182829">
    <property type="component" value="Unassembled WGS sequence"/>
</dbReference>
<feature type="domain" description="Tyr recombinase" evidence="3">
    <location>
        <begin position="220"/>
        <end position="371"/>
    </location>
</feature>
<dbReference type="RefSeq" id="WP_005580389.1">
    <property type="nucleotide sequence ID" value="NZ_FORO01000033.1"/>
</dbReference>
<proteinExistence type="predicted"/>
<reference evidence="4 5" key="1">
    <citation type="submission" date="2016-10" db="EMBL/GenBank/DDBJ databases">
        <authorList>
            <person name="de Groot N.N."/>
        </authorList>
    </citation>
    <scope>NUCLEOTIDE SEQUENCE [LARGE SCALE GENOMIC DNA]</scope>
    <source>
        <strain evidence="4 5">SP2</strain>
    </source>
</reference>
<dbReference type="InterPro" id="IPR011010">
    <property type="entry name" value="DNA_brk_join_enz"/>
</dbReference>
<dbReference type="InterPro" id="IPR002104">
    <property type="entry name" value="Integrase_catalytic"/>
</dbReference>
<evidence type="ECO:0000256" key="1">
    <source>
        <dbReference type="ARBA" id="ARBA00023125"/>
    </source>
</evidence>
<evidence type="ECO:0000259" key="3">
    <source>
        <dbReference type="Pfam" id="PF00589"/>
    </source>
</evidence>
<protein>
    <submittedName>
        <fullName evidence="4">Site-specific recombinase XerD</fullName>
    </submittedName>
</protein>